<accession>A0ACC0EPA9</accession>
<keyword evidence="2" id="KW-1185">Reference proteome</keyword>
<dbReference type="EMBL" id="CM045868">
    <property type="protein sequence ID" value="KAI7957300.1"/>
    <property type="molecule type" value="Genomic_DNA"/>
</dbReference>
<protein>
    <submittedName>
        <fullName evidence="1">Uncharacterized protein</fullName>
    </submittedName>
</protein>
<gene>
    <name evidence="1" type="ORF">MJO28_004395</name>
</gene>
<reference evidence="2" key="1">
    <citation type="journal article" date="2018" name="BMC Genomics">
        <title>Genomic insights into host adaptation between the wheat stripe rust pathogen (Puccinia striiformis f. sp. tritici) and the barley stripe rust pathogen (Puccinia striiformis f. sp. hordei).</title>
        <authorList>
            <person name="Xia C."/>
            <person name="Wang M."/>
            <person name="Yin C."/>
            <person name="Cornejo O.E."/>
            <person name="Hulbert S.H."/>
            <person name="Chen X."/>
        </authorList>
    </citation>
    <scope>NUCLEOTIDE SEQUENCE [LARGE SCALE GENOMIC DNA]</scope>
    <source>
        <strain evidence="2">93-210</strain>
    </source>
</reference>
<sequence length="216" mass="23944">MTQPSNLTSFKITSSTWPGFATQLQPCTITSIDAHNLCRKWQSLSTQPNRPSNGQNTRARLLRSHLSVSSILARPALTGEFFGDNLRVPVMPVFLSRLMCSITQPGPVGCWTLKVWVSQQMELSAIHLLAPHAVHVMSAYPGQKSVFVMDNTRIHHGRRVREICEANQLGPFICHLTCQVLIQSKRFTSRGPESSPAPGGMSSRSRVFSLVLLIHS</sequence>
<reference evidence="2" key="2">
    <citation type="journal article" date="2018" name="Mol. Plant Microbe Interact.">
        <title>Genome sequence resources for the wheat stripe rust pathogen (Puccinia striiformis f. sp. tritici) and the barley stripe rust pathogen (Puccinia striiformis f. sp. hordei).</title>
        <authorList>
            <person name="Xia C."/>
            <person name="Wang M."/>
            <person name="Yin C."/>
            <person name="Cornejo O.E."/>
            <person name="Hulbert S.H."/>
            <person name="Chen X."/>
        </authorList>
    </citation>
    <scope>NUCLEOTIDE SEQUENCE [LARGE SCALE GENOMIC DNA]</scope>
    <source>
        <strain evidence="2">93-210</strain>
    </source>
</reference>
<evidence type="ECO:0000313" key="2">
    <source>
        <dbReference type="Proteomes" id="UP001060170"/>
    </source>
</evidence>
<name>A0ACC0EPA9_9BASI</name>
<reference evidence="1 2" key="3">
    <citation type="journal article" date="2022" name="Microbiol. Spectr.">
        <title>Folding features and dynamics of 3D genome architecture in plant fungal pathogens.</title>
        <authorList>
            <person name="Xia C."/>
        </authorList>
    </citation>
    <scope>NUCLEOTIDE SEQUENCE [LARGE SCALE GENOMIC DNA]</scope>
    <source>
        <strain evidence="1 2">93-210</strain>
    </source>
</reference>
<comment type="caution">
    <text evidence="1">The sequence shown here is derived from an EMBL/GenBank/DDBJ whole genome shotgun (WGS) entry which is preliminary data.</text>
</comment>
<dbReference type="Proteomes" id="UP001060170">
    <property type="component" value="Chromosome 4"/>
</dbReference>
<evidence type="ECO:0000313" key="1">
    <source>
        <dbReference type="EMBL" id="KAI7957300.1"/>
    </source>
</evidence>
<organism evidence="1 2">
    <name type="scientific">Puccinia striiformis f. sp. tritici</name>
    <dbReference type="NCBI Taxonomy" id="168172"/>
    <lineage>
        <taxon>Eukaryota</taxon>
        <taxon>Fungi</taxon>
        <taxon>Dikarya</taxon>
        <taxon>Basidiomycota</taxon>
        <taxon>Pucciniomycotina</taxon>
        <taxon>Pucciniomycetes</taxon>
        <taxon>Pucciniales</taxon>
        <taxon>Pucciniaceae</taxon>
        <taxon>Puccinia</taxon>
    </lineage>
</organism>
<proteinExistence type="predicted"/>